<keyword evidence="3" id="KW-1185">Reference proteome</keyword>
<evidence type="ECO:0000256" key="1">
    <source>
        <dbReference type="SAM" id="SignalP"/>
    </source>
</evidence>
<evidence type="ECO:0000313" key="2">
    <source>
        <dbReference type="EMBL" id="CAH2083684.1"/>
    </source>
</evidence>
<comment type="caution">
    <text evidence="2">The sequence shown here is derived from an EMBL/GenBank/DDBJ whole genome shotgun (WGS) entry which is preliminary data.</text>
</comment>
<name>A0AAU9T9P9_EUPED</name>
<sequence>MSPLHSRNMKFTIFLIILYTKESTSQIPYRYTLRGADLQSAKTILNITADIIKDSTYKIDNLLTIKKKSSENAPFEIGYLMYTIQEKFRRMVDKYNTSHYMRQRLYLMELVLYLEEIEHHYWEIDHLTKMLHEIERKYHIDTELNEEYVEAVTHTSGGSIPPQYAGVLTRKTTKRKRMKMDKYIENLAKSSSTKKRKTKRWWPIEYGWEIDYYW</sequence>
<organism evidence="2 3">
    <name type="scientific">Euphydryas editha</name>
    <name type="common">Edith's checkerspot</name>
    <dbReference type="NCBI Taxonomy" id="104508"/>
    <lineage>
        <taxon>Eukaryota</taxon>
        <taxon>Metazoa</taxon>
        <taxon>Ecdysozoa</taxon>
        <taxon>Arthropoda</taxon>
        <taxon>Hexapoda</taxon>
        <taxon>Insecta</taxon>
        <taxon>Pterygota</taxon>
        <taxon>Neoptera</taxon>
        <taxon>Endopterygota</taxon>
        <taxon>Lepidoptera</taxon>
        <taxon>Glossata</taxon>
        <taxon>Ditrysia</taxon>
        <taxon>Papilionoidea</taxon>
        <taxon>Nymphalidae</taxon>
        <taxon>Nymphalinae</taxon>
        <taxon>Euphydryas</taxon>
    </lineage>
</organism>
<dbReference type="AlphaFoldDB" id="A0AAU9T9P9"/>
<reference evidence="2" key="1">
    <citation type="submission" date="2022-03" db="EMBL/GenBank/DDBJ databases">
        <authorList>
            <person name="Tunstrom K."/>
        </authorList>
    </citation>
    <scope>NUCLEOTIDE SEQUENCE</scope>
</reference>
<protein>
    <submittedName>
        <fullName evidence="2">Uncharacterized protein</fullName>
    </submittedName>
</protein>
<proteinExistence type="predicted"/>
<feature type="signal peptide" evidence="1">
    <location>
        <begin position="1"/>
        <end position="25"/>
    </location>
</feature>
<accession>A0AAU9T9P9</accession>
<keyword evidence="1" id="KW-0732">Signal</keyword>
<dbReference type="Proteomes" id="UP001153954">
    <property type="component" value="Unassembled WGS sequence"/>
</dbReference>
<feature type="chain" id="PRO_5043639378" evidence="1">
    <location>
        <begin position="26"/>
        <end position="214"/>
    </location>
</feature>
<dbReference type="EMBL" id="CAKOGL010000001">
    <property type="protein sequence ID" value="CAH2083684.1"/>
    <property type="molecule type" value="Genomic_DNA"/>
</dbReference>
<gene>
    <name evidence="2" type="ORF">EEDITHA_LOCUS330</name>
</gene>
<evidence type="ECO:0000313" key="3">
    <source>
        <dbReference type="Proteomes" id="UP001153954"/>
    </source>
</evidence>